<dbReference type="AlphaFoldDB" id="A0AAU9XKR0"/>
<protein>
    <recommendedName>
        <fullName evidence="5">FYVE-type domain-containing protein</fullName>
    </recommendedName>
</protein>
<name>A0AAU9XKR0_9CNID</name>
<evidence type="ECO:0000313" key="7">
    <source>
        <dbReference type="Proteomes" id="UP001159428"/>
    </source>
</evidence>
<dbReference type="PANTHER" id="PTHR23164:SF30">
    <property type="entry name" value="EARLY ENDOSOME ANTIGEN 1"/>
    <property type="match status" value="1"/>
</dbReference>
<evidence type="ECO:0000256" key="1">
    <source>
        <dbReference type="ARBA" id="ARBA00022723"/>
    </source>
</evidence>
<dbReference type="InterPro" id="IPR013083">
    <property type="entry name" value="Znf_RING/FYVE/PHD"/>
</dbReference>
<keyword evidence="1" id="KW-0479">Metal-binding</keyword>
<evidence type="ECO:0000259" key="5">
    <source>
        <dbReference type="PROSITE" id="PS50178"/>
    </source>
</evidence>
<dbReference type="SMART" id="SM00064">
    <property type="entry name" value="FYVE"/>
    <property type="match status" value="2"/>
</dbReference>
<feature type="domain" description="FYVE-type" evidence="5">
    <location>
        <begin position="204"/>
        <end position="285"/>
    </location>
</feature>
<accession>A0AAU9XKR0</accession>
<dbReference type="EMBL" id="CALNXJ010000046">
    <property type="protein sequence ID" value="CAH3149705.1"/>
    <property type="molecule type" value="Genomic_DNA"/>
</dbReference>
<dbReference type="InterPro" id="IPR000306">
    <property type="entry name" value="Znf_FYVE"/>
</dbReference>
<keyword evidence="7" id="KW-1185">Reference proteome</keyword>
<sequence>MAHKSSNYYRSKSLNAQWEDLSCSVSYLLNEHKEPTPKAESLGQIKTGHWVNSSERTHCADGSCRKKFTLTERKHHCRRCGEVFCGKCSQYRRRLSVFGTPDPNGFSYRVCKSCFDVGPQRDGAFRSLWKEFNQFRNLTKSRKNNNDHKDGTGHLVTHIKEELQRLVDGYAKHIGQSKLKCFVSETFSFVKIPDWQRSKHWMPSSSRSNCTLCNKAFSVTETKSHCKICGSIICSFCSQETLILYPAGESAAVQWSLINIIGSPDKEPAGCLYLRVCNACHREAAELQGNTVIDGPAVGSILDDIVKTNSTLTRLQGKISDVLPKYGLLVDAVEAKSDLKGLVPVESSATQTLAKYHLDLSDLFTQFAVDMQGLRRLKPQTNTQLKLAKNVTSSMINFYGDSIPVFRESKKRLFEILPEEMLEKVQVIVDQNAINSSYIYVKQLGLEALLLSDKHQFDNQVAVFLADCENVCLEDLRRQIEACREDWDQHQKLLRELLRSNVKEHRLIIPSKRLAAERGASYVEEYLFERCLLIVAKTIHQLNAKTTEKKFSSSKKALQNLNEQLTRLLTSIG</sequence>
<dbReference type="SUPFAM" id="SSF57903">
    <property type="entry name" value="FYVE/PHD zinc finger"/>
    <property type="match status" value="2"/>
</dbReference>
<dbReference type="PROSITE" id="PS50178">
    <property type="entry name" value="ZF_FYVE"/>
    <property type="match status" value="2"/>
</dbReference>
<dbReference type="Pfam" id="PF01363">
    <property type="entry name" value="FYVE"/>
    <property type="match status" value="2"/>
</dbReference>
<dbReference type="PANTHER" id="PTHR23164">
    <property type="entry name" value="EARLY ENDOSOME ANTIGEN 1"/>
    <property type="match status" value="1"/>
</dbReference>
<reference evidence="6 7" key="1">
    <citation type="submission" date="2022-05" db="EMBL/GenBank/DDBJ databases">
        <authorList>
            <consortium name="Genoscope - CEA"/>
            <person name="William W."/>
        </authorList>
    </citation>
    <scope>NUCLEOTIDE SEQUENCE [LARGE SCALE GENOMIC DNA]</scope>
</reference>
<keyword evidence="2 4" id="KW-0863">Zinc-finger</keyword>
<comment type="caution">
    <text evidence="6">The sequence shown here is derived from an EMBL/GenBank/DDBJ whole genome shotgun (WGS) entry which is preliminary data.</text>
</comment>
<feature type="domain" description="FYVE-type" evidence="5">
    <location>
        <begin position="64"/>
        <end position="119"/>
    </location>
</feature>
<evidence type="ECO:0000256" key="2">
    <source>
        <dbReference type="ARBA" id="ARBA00022771"/>
    </source>
</evidence>
<dbReference type="GO" id="GO:0008270">
    <property type="term" value="F:zinc ion binding"/>
    <property type="evidence" value="ECO:0007669"/>
    <property type="project" value="UniProtKB-KW"/>
</dbReference>
<dbReference type="InterPro" id="IPR017455">
    <property type="entry name" value="Znf_FYVE-rel"/>
</dbReference>
<dbReference type="InterPro" id="IPR011011">
    <property type="entry name" value="Znf_FYVE_PHD"/>
</dbReference>
<gene>
    <name evidence="6" type="ORF">PMEA_00024457</name>
</gene>
<dbReference type="Proteomes" id="UP001159428">
    <property type="component" value="Unassembled WGS sequence"/>
</dbReference>
<keyword evidence="3" id="KW-0862">Zinc</keyword>
<evidence type="ECO:0000256" key="4">
    <source>
        <dbReference type="PROSITE-ProRule" id="PRU00091"/>
    </source>
</evidence>
<evidence type="ECO:0000256" key="3">
    <source>
        <dbReference type="ARBA" id="ARBA00022833"/>
    </source>
</evidence>
<dbReference type="Gene3D" id="3.30.40.10">
    <property type="entry name" value="Zinc/RING finger domain, C3HC4 (zinc finger)"/>
    <property type="match status" value="2"/>
</dbReference>
<evidence type="ECO:0000313" key="6">
    <source>
        <dbReference type="EMBL" id="CAH3149705.1"/>
    </source>
</evidence>
<organism evidence="6 7">
    <name type="scientific">Pocillopora meandrina</name>
    <dbReference type="NCBI Taxonomy" id="46732"/>
    <lineage>
        <taxon>Eukaryota</taxon>
        <taxon>Metazoa</taxon>
        <taxon>Cnidaria</taxon>
        <taxon>Anthozoa</taxon>
        <taxon>Hexacorallia</taxon>
        <taxon>Scleractinia</taxon>
        <taxon>Astrocoeniina</taxon>
        <taxon>Pocilloporidae</taxon>
        <taxon>Pocillopora</taxon>
    </lineage>
</organism>
<proteinExistence type="predicted"/>